<accession>A0A1I0CU29</accession>
<sequence length="509" mass="59056">MRSLRVILGDQLSHSISSLKGIDIENDTVLMCEVWDEATYVKHHKKKIAFLFSAMRHFAEELKILGYSVSYTKLTDSDNQGSFKEEVRRALCSSNYDQIVITFPGEYRVLKDIQTWSSEFGINVSILEDDRFLCPLDEFNQWAANRKQLVMEYFYRAMRQKYQILLIDNKPIGDKWNFDTDNRKVPSPSIKIPNKTIFEPDLITQEVISLVDARFSKHFGSLDSFHFAVTRKDALGVLNEFITQRLSQFGDYQDAMIEGEPWLFHSHISFYLNCGLLLPKECINAALEAYHLGFAALHSVEGFIRQILGWREYIRGIYWLYMPEYAEANFFKSTRKLPDFYWSANTSMNCLHQCIKETQQNAYAHHIQRLMVLGNFALLAGIDPKDVNEWFLIVYADAYEWVELPNVTGMILFADGGIVGSKPYAAGGSYINKMSNYCKRCQYNVKLKTGKDACPFNYLYWNFLMINESKLKHNHRLSMIYSTLNKMDDNAKSLIKESSVNFLDNLISY</sequence>
<evidence type="ECO:0000313" key="1">
    <source>
        <dbReference type="EMBL" id="SET22604.1"/>
    </source>
</evidence>
<dbReference type="InterPro" id="IPR014729">
    <property type="entry name" value="Rossmann-like_a/b/a_fold"/>
</dbReference>
<dbReference type="AlphaFoldDB" id="A0A1I0CU29"/>
<dbReference type="STRING" id="1123402.SAMN02583745_01714"/>
<dbReference type="Gene3D" id="1.10.579.10">
    <property type="entry name" value="DNA Cyclobutane Dipyrimidine Photolyase, subunit A, domain 3"/>
    <property type="match status" value="1"/>
</dbReference>
<keyword evidence="2" id="KW-1185">Reference proteome</keyword>
<proteinExistence type="predicted"/>
<dbReference type="Gene3D" id="1.10.10.1710">
    <property type="entry name" value="Deoxyribodipyrimidine photolyase-related"/>
    <property type="match status" value="1"/>
</dbReference>
<dbReference type="Proteomes" id="UP000242642">
    <property type="component" value="Unassembled WGS sequence"/>
</dbReference>
<keyword evidence="1" id="KW-0456">Lyase</keyword>
<protein>
    <submittedName>
        <fullName evidence="1">Deoxyribodipyrimidine photolyase-related protein</fullName>
    </submittedName>
</protein>
<dbReference type="Gene3D" id="1.25.40.80">
    <property type="match status" value="1"/>
</dbReference>
<dbReference type="RefSeq" id="WP_093319720.1">
    <property type="nucleotide sequence ID" value="NZ_FOHV01000012.1"/>
</dbReference>
<dbReference type="EMBL" id="FOHV01000012">
    <property type="protein sequence ID" value="SET22604.1"/>
    <property type="molecule type" value="Genomic_DNA"/>
</dbReference>
<organism evidence="1 2">
    <name type="scientific">Thorsellia anophelis DSM 18579</name>
    <dbReference type="NCBI Taxonomy" id="1123402"/>
    <lineage>
        <taxon>Bacteria</taxon>
        <taxon>Pseudomonadati</taxon>
        <taxon>Pseudomonadota</taxon>
        <taxon>Gammaproteobacteria</taxon>
        <taxon>Enterobacterales</taxon>
        <taxon>Thorselliaceae</taxon>
        <taxon>Thorsellia</taxon>
    </lineage>
</organism>
<dbReference type="Gene3D" id="3.40.50.620">
    <property type="entry name" value="HUPs"/>
    <property type="match status" value="1"/>
</dbReference>
<dbReference type="InterPro" id="IPR007357">
    <property type="entry name" value="PhrB-like"/>
</dbReference>
<gene>
    <name evidence="1" type="ORF">SAMN02583745_01714</name>
</gene>
<name>A0A1I0CU29_9GAMM</name>
<dbReference type="Pfam" id="PF04244">
    <property type="entry name" value="DPRP"/>
    <property type="match status" value="1"/>
</dbReference>
<dbReference type="PANTHER" id="PTHR38657">
    <property type="entry name" value="SLR1343 PROTEIN"/>
    <property type="match status" value="1"/>
</dbReference>
<evidence type="ECO:0000313" key="2">
    <source>
        <dbReference type="Proteomes" id="UP000242642"/>
    </source>
</evidence>
<dbReference type="OrthoDB" id="5288100at2"/>
<dbReference type="PANTHER" id="PTHR38657:SF1">
    <property type="entry name" value="SLR1343 PROTEIN"/>
    <property type="match status" value="1"/>
</dbReference>
<reference evidence="2" key="1">
    <citation type="submission" date="2016-10" db="EMBL/GenBank/DDBJ databases">
        <authorList>
            <person name="Varghese N."/>
            <person name="Submissions S."/>
        </authorList>
    </citation>
    <scope>NUCLEOTIDE SEQUENCE [LARGE SCALE GENOMIC DNA]</scope>
    <source>
        <strain evidence="2">DSM 18579</strain>
    </source>
</reference>
<dbReference type="SUPFAM" id="SSF48173">
    <property type="entry name" value="Cryptochrome/photolyase FAD-binding domain"/>
    <property type="match status" value="1"/>
</dbReference>
<dbReference type="InterPro" id="IPR052551">
    <property type="entry name" value="UV-DNA_repair_photolyase"/>
</dbReference>
<dbReference type="InterPro" id="IPR036134">
    <property type="entry name" value="Crypto/Photolyase_FAD-like_sf"/>
</dbReference>
<dbReference type="GO" id="GO:0016829">
    <property type="term" value="F:lyase activity"/>
    <property type="evidence" value="ECO:0007669"/>
    <property type="project" value="UniProtKB-KW"/>
</dbReference>